<dbReference type="eggNOG" id="ENOG502SPG1">
    <property type="taxonomic scope" value="Eukaryota"/>
</dbReference>
<reference evidence="1 2" key="1">
    <citation type="journal article" date="2012" name="Genome Biol.">
        <title>Genome and low-iron response of an oceanic diatom adapted to chronic iron limitation.</title>
        <authorList>
            <person name="Lommer M."/>
            <person name="Specht M."/>
            <person name="Roy A.S."/>
            <person name="Kraemer L."/>
            <person name="Andreson R."/>
            <person name="Gutowska M.A."/>
            <person name="Wolf J."/>
            <person name="Bergner S.V."/>
            <person name="Schilhabel M.B."/>
            <person name="Klostermeier U.C."/>
            <person name="Beiko R.G."/>
            <person name="Rosenstiel P."/>
            <person name="Hippler M."/>
            <person name="Laroche J."/>
        </authorList>
    </citation>
    <scope>NUCLEOTIDE SEQUENCE [LARGE SCALE GENOMIC DNA]</scope>
    <source>
        <strain evidence="1 2">CCMP1005</strain>
    </source>
</reference>
<comment type="caution">
    <text evidence="1">The sequence shown here is derived from an EMBL/GenBank/DDBJ whole genome shotgun (WGS) entry which is preliminary data.</text>
</comment>
<organism evidence="1 2">
    <name type="scientific">Thalassiosira oceanica</name>
    <name type="common">Marine diatom</name>
    <dbReference type="NCBI Taxonomy" id="159749"/>
    <lineage>
        <taxon>Eukaryota</taxon>
        <taxon>Sar</taxon>
        <taxon>Stramenopiles</taxon>
        <taxon>Ochrophyta</taxon>
        <taxon>Bacillariophyta</taxon>
        <taxon>Coscinodiscophyceae</taxon>
        <taxon>Thalassiosirophycidae</taxon>
        <taxon>Thalassiosirales</taxon>
        <taxon>Thalassiosiraceae</taxon>
        <taxon>Thalassiosira</taxon>
    </lineage>
</organism>
<accession>K0RLE6</accession>
<keyword evidence="2" id="KW-1185">Reference proteome</keyword>
<dbReference type="AlphaFoldDB" id="K0RLE6"/>
<proteinExistence type="predicted"/>
<evidence type="ECO:0000313" key="2">
    <source>
        <dbReference type="Proteomes" id="UP000266841"/>
    </source>
</evidence>
<dbReference type="EMBL" id="AGNL01046864">
    <property type="protein sequence ID" value="EJK47537.1"/>
    <property type="molecule type" value="Genomic_DNA"/>
</dbReference>
<dbReference type="OrthoDB" id="205525at2759"/>
<sequence>MFSAKGELLIDMCPSRCVVARRIDGVQLCLLWNLEYTPHFLAVPLANPIMHGWPFIVLISALRLLVPYSLSIKNQGFLLVYLDAKKVYIQEASSHLCGPSARASQPASLETIVVAKMSCRPFNFLSCVLIVCGSKFDSSAAFGLGRWRPQASADIAAAAACSSRRNFCAAIIATSLAAPPANAGSFAPGGTLLDREVSVLYGNEEASPSRQPNNSNVIFNLDQYFKFGSAARWIPPQSTDFPETMPFVPVQQRYDARKKYGERIEKALEQLELIGRTSSASDVPGMDDPVYRLRPLGLAANSFLATENSGNTNQLLLARWYINETYLRIGDYRSALEKGDASEAKRSYECLTKAINSYLALINRQITSKVGDKFRYFGVGSETLQ</sequence>
<evidence type="ECO:0000313" key="1">
    <source>
        <dbReference type="EMBL" id="EJK47537.1"/>
    </source>
</evidence>
<protein>
    <submittedName>
        <fullName evidence="1">Uncharacterized protein</fullName>
    </submittedName>
</protein>
<gene>
    <name evidence="1" type="ORF">THAOC_33733</name>
</gene>
<name>K0RLE6_THAOC</name>
<dbReference type="Proteomes" id="UP000266841">
    <property type="component" value="Unassembled WGS sequence"/>
</dbReference>